<reference evidence="9" key="1">
    <citation type="submission" date="2019-08" db="EMBL/GenBank/DDBJ databases">
        <title>The improved chromosome-level genome for the pearl oyster Pinctada fucata martensii using PacBio sequencing and Hi-C.</title>
        <authorList>
            <person name="Zheng Z."/>
        </authorList>
    </citation>
    <scope>NUCLEOTIDE SEQUENCE</scope>
    <source>
        <strain evidence="9">ZZ-2019</strain>
        <tissue evidence="9">Adductor muscle</tissue>
    </source>
</reference>
<dbReference type="GO" id="GO:0000149">
    <property type="term" value="F:SNARE binding"/>
    <property type="evidence" value="ECO:0007669"/>
    <property type="project" value="TreeGrafter"/>
</dbReference>
<dbReference type="GO" id="GO:0006890">
    <property type="term" value="P:retrograde vesicle-mediated transport, Golgi to endoplasmic reticulum"/>
    <property type="evidence" value="ECO:0007669"/>
    <property type="project" value="InterPro"/>
</dbReference>
<evidence type="ECO:0000256" key="5">
    <source>
        <dbReference type="SAM" id="Phobius"/>
    </source>
</evidence>
<dbReference type="Pfam" id="PF08314">
    <property type="entry name" value="Sec39"/>
    <property type="match status" value="2"/>
</dbReference>
<evidence type="ECO:0008006" key="11">
    <source>
        <dbReference type="Google" id="ProtNLM"/>
    </source>
</evidence>
<dbReference type="InterPro" id="IPR015943">
    <property type="entry name" value="WD40/YVTN_repeat-like_dom_sf"/>
</dbReference>
<dbReference type="EMBL" id="VSWD01000007">
    <property type="protein sequence ID" value="KAK3097270.1"/>
    <property type="molecule type" value="Genomic_DNA"/>
</dbReference>
<keyword evidence="3" id="KW-0256">Endoplasmic reticulum</keyword>
<keyword evidence="5" id="KW-1133">Transmembrane helix</keyword>
<gene>
    <name evidence="9" type="ORF">FSP39_008222</name>
</gene>
<accession>A0AA88Y858</accession>
<evidence type="ECO:0000259" key="7">
    <source>
        <dbReference type="Pfam" id="PF15492"/>
    </source>
</evidence>
<evidence type="ECO:0000256" key="1">
    <source>
        <dbReference type="ARBA" id="ARBA00004240"/>
    </source>
</evidence>
<name>A0AA88Y858_PINIB</name>
<keyword evidence="2" id="KW-0813">Transport</keyword>
<dbReference type="GO" id="GO:0015031">
    <property type="term" value="P:protein transport"/>
    <property type="evidence" value="ECO:0007669"/>
    <property type="project" value="UniProtKB-KW"/>
</dbReference>
<dbReference type="PANTHER" id="PTHR15922">
    <property type="entry name" value="NEUROBLASTOMA-AMPLIFIED SEQUENCE"/>
    <property type="match status" value="1"/>
</dbReference>
<dbReference type="SUPFAM" id="SSF50978">
    <property type="entry name" value="WD40 repeat-like"/>
    <property type="match status" value="1"/>
</dbReference>
<dbReference type="Gene3D" id="2.130.10.10">
    <property type="entry name" value="YVTN repeat-like/Quinoprotein amine dehydrogenase"/>
    <property type="match status" value="1"/>
</dbReference>
<feature type="domain" description="NBAS subunit of NRZ tethering complex C-terminal" evidence="8">
    <location>
        <begin position="1860"/>
        <end position="1981"/>
    </location>
</feature>
<evidence type="ECO:0000256" key="3">
    <source>
        <dbReference type="ARBA" id="ARBA00022824"/>
    </source>
</evidence>
<proteinExistence type="predicted"/>
<evidence type="ECO:0000259" key="6">
    <source>
        <dbReference type="Pfam" id="PF08314"/>
    </source>
</evidence>
<feature type="domain" description="Neuroblastoma-amplified sequence N-terminal" evidence="7">
    <location>
        <begin position="37"/>
        <end position="302"/>
    </location>
</feature>
<dbReference type="InterPro" id="IPR029145">
    <property type="entry name" value="NBAS_N"/>
</dbReference>
<keyword evidence="5" id="KW-0472">Membrane</keyword>
<dbReference type="GO" id="GO:0070939">
    <property type="term" value="C:Dsl1/NZR complex"/>
    <property type="evidence" value="ECO:0007669"/>
    <property type="project" value="TreeGrafter"/>
</dbReference>
<organism evidence="9 10">
    <name type="scientific">Pinctada imbricata</name>
    <name type="common">Atlantic pearl-oyster</name>
    <name type="synonym">Pinctada martensii</name>
    <dbReference type="NCBI Taxonomy" id="66713"/>
    <lineage>
        <taxon>Eukaryota</taxon>
        <taxon>Metazoa</taxon>
        <taxon>Spiralia</taxon>
        <taxon>Lophotrochozoa</taxon>
        <taxon>Mollusca</taxon>
        <taxon>Bivalvia</taxon>
        <taxon>Autobranchia</taxon>
        <taxon>Pteriomorphia</taxon>
        <taxon>Pterioida</taxon>
        <taxon>Pterioidea</taxon>
        <taxon>Pteriidae</taxon>
        <taxon>Pinctada</taxon>
    </lineage>
</organism>
<dbReference type="Proteomes" id="UP001186944">
    <property type="component" value="Unassembled WGS sequence"/>
</dbReference>
<sequence length="2245" mass="255972">MVIFQTWKKDFILVSTCILKLVIFVSFQTWPRCFVCNYRSHRDGYGNVMGKGQLPRDPYPQWRTLSWSPDNTMVTCSSSDGTVDAFDIVGTKLFTIPGTRVMDSLVPIDLSFAVAAIVFTKRKVKDPMCFEMLVINYHGSLRSYAVDRDNGFQLQHTFLFNTQYPLGVSSVVYHPGADLLVVGGCSSDADSAPSQAIGQGLSLWRVLSDEPYYKLVTDYDFDQQQAAKKKSFMRRMKSVSFLGRKTDLQDGVFKLSISPDNNYISAIHYSGTLSVWHLPSLKPYKLWKLEDQPNFDEISPEFTENPQRRKTLKDLPVATCKALLDVNWWSNSALILSRCTGAVTVSSSYTLKNLLGTSPEWFEPASRVTAVHDGGFLGLEVDNKFPQKRRLGLDEEEEDYEDSDDDDISLASRATRYTKNVLYWMTDSERFQPPRKRPKMVTRTYRLVCLKSTTPEELYTRKIDNEEYGEALALARAYGLDTDRVYQRQWRKSAVSVASIQDYLSKISKRSWVLHECLERMPDTIDAMKELLEFGLRGTDLQALIAIGKKEDGGRFILCDPEEGLYEDMSFDEFNPEDMRIKEEMKRKKQEELLQQEILGGVNWAAERFNPDFFKEFRSRNIVEVATDYARNSDWKALDLLFLYHGELLVPHRLAILSNFPETTNPLDYKDLLPVIGTGDHVQSIEMCSWRETDWCENKECRSAVEPITVDLGDFLYEDNPDLQTFRNDTLSRSVLVEWYKYRACEIERLSRLVDNAVDLIKFAIEGGITEDLDELLDDLVTMEMLVYECQVDETLTFSQLQAMADYDKLELIMSKVKYGESSKEMYSKNLHRWMVVFLNRCEKRTRGAYVHLLRDYVITKAKTDLTLCFKVFDASKVTLVNRVIPEQTDLMAIALEALYACERDDQLSLICDIVQCLPQKGFSGTESKRSLELHKEVDKLEKHIGAAKIFEKYGMKKPLFYIRDTENDAEEAKSLMTKLTRVAGHRAKPLSQLEWRSLHDDVIELQDKVYRCISAGLCHEIFTESLLCSSTKENITLAGEFMERSESENRPTVHTYPQQPKVPYNKSIQLVLSAAREYFNSSADLTDSCMDLARACLNLIRDTPPPEDIQEELDLIASLALLDDFGVATLPLQVRMSKERLELVKAALESQDTAYQQTKKMLRLGHLLRVDVHNKASREGKILHLIADTAVKHGDYSVCHEVCEDLMSRDYGSAWNVCVDLAWEEDFSDIDAKMKLLTFAMTYCDGDMIEPILQAKALLETQVLYDTIHKGTQEKSSVRGDNPFSPSSALKQTKQILTSTTKTTKAVLSTVADKKWWEGTIQALKQPMQRQTSEIYTDNNEKFERQGIHPFYANLQPNAYQDLSAVDYSRGTVSEDPSVEISENLLRTVKLEEMMTDGEKSEPATEVLLKLSNAKLATDSTLGLAYLLALPCATDAEKCFDTFPKTAVTLQLALYYYALQIYSSVKPLTDRDMNFLYQLPPHKVMTKVISFVNKRKDFDWPQDVLELIPKLKQYSEELEDYIQAKTLQGLGRGVDIIRFTDEDEYKRETILGLAMTLEDNVYDISVSLAQRYDIQLWEIYMAHLEFLFSDSGLSTEEMEQRVNKMKILETLKTNTDEFVSRMDIYVYPTIDGTDLDRLRYYYSLLPHSGLKDSISPDDHVKLIKKIKPAVPGLNYKNLMDPSHNAVDVIVPVLTSSNVNVIAKLASKIPDGHGGFLHPSVVHCAWAVQTFWSTVKIPSSVAGWIHRYESCGETLQKLLPSDVINFTDAVVFVRDSREKLELECRQEIVKRTLKFSRQQGGKKKKMDDSKQRVSWEDAASVLLGYQSHLESLKNDTLSTLQEDADLAVYIEHFDLSKGNLDKLKNLYTNIILDGVPLDVVSSFLEVVNVGWQVKSATQEAISKVIQQLRSDGKVLGLKKRKVLTCLEDVVTNIQSDIERGESRVTVEDVMELLRSYCSDSNVAVKPRLDVLFILEKSFNLSEGDLVLLILYRTQAVVKSSWTDIEVEEDDINSDDKRYRLWQKLLEQSSSCSQYLAVCKLLQLWPKLSATSEREEDGHPWFVTLTKMLGDSTSLREVYPKYKEICDTVPLSAKFLYLIVFLIMTLFTKCVEQIFHGLVSADCAIDGCKLVMISGKESLLTLIIQVLTDHKQVVEDEELFDLLLKCNLVTKMVHTVFYPQVIDYVLANQSPDGQTPDHLSAHQLVAQLKEAGLEAEAGSLLLQTNSTHPMLQTIGAAFTSLSKWWK</sequence>
<comment type="subcellular location">
    <subcellularLocation>
        <location evidence="1">Endoplasmic reticulum</location>
    </subcellularLocation>
</comment>
<evidence type="ECO:0000259" key="8">
    <source>
        <dbReference type="Pfam" id="PF22913"/>
    </source>
</evidence>
<dbReference type="PANTHER" id="PTHR15922:SF2">
    <property type="entry name" value="NBAS SUBUNIT OF NRZ TETHERING COMPLEX"/>
    <property type="match status" value="1"/>
</dbReference>
<evidence type="ECO:0000256" key="4">
    <source>
        <dbReference type="ARBA" id="ARBA00022927"/>
    </source>
</evidence>
<evidence type="ECO:0000313" key="9">
    <source>
        <dbReference type="EMBL" id="KAK3097270.1"/>
    </source>
</evidence>
<comment type="caution">
    <text evidence="9">The sequence shown here is derived from an EMBL/GenBank/DDBJ whole genome shotgun (WGS) entry which is preliminary data.</text>
</comment>
<evidence type="ECO:0000313" key="10">
    <source>
        <dbReference type="Proteomes" id="UP001186944"/>
    </source>
</evidence>
<dbReference type="InterPro" id="IPR054751">
    <property type="entry name" value="NBAS_C"/>
</dbReference>
<dbReference type="Pfam" id="PF15492">
    <property type="entry name" value="Nbas_N"/>
    <property type="match status" value="1"/>
</dbReference>
<dbReference type="InterPro" id="IPR013244">
    <property type="entry name" value="Sec39_domain"/>
</dbReference>
<feature type="domain" description="Sec39" evidence="6">
    <location>
        <begin position="892"/>
        <end position="1208"/>
    </location>
</feature>
<protein>
    <recommendedName>
        <fullName evidence="11">Neuroblastoma-amplified sequence</fullName>
    </recommendedName>
</protein>
<feature type="transmembrane region" description="Helical" evidence="5">
    <location>
        <begin position="12"/>
        <end position="30"/>
    </location>
</feature>
<dbReference type="Pfam" id="PF22913">
    <property type="entry name" value="NBAS_11th"/>
    <property type="match status" value="1"/>
</dbReference>
<evidence type="ECO:0000256" key="2">
    <source>
        <dbReference type="ARBA" id="ARBA00022448"/>
    </source>
</evidence>
<feature type="domain" description="Sec39" evidence="6">
    <location>
        <begin position="625"/>
        <end position="848"/>
    </location>
</feature>
<keyword evidence="10" id="KW-1185">Reference proteome</keyword>
<keyword evidence="4" id="KW-0653">Protein transport</keyword>
<keyword evidence="5" id="KW-0812">Transmembrane</keyword>
<dbReference type="InterPro" id="IPR036322">
    <property type="entry name" value="WD40_repeat_dom_sf"/>
</dbReference>